<evidence type="ECO:0000256" key="2">
    <source>
        <dbReference type="ARBA" id="ARBA00022475"/>
    </source>
</evidence>
<organism evidence="8 9">
    <name type="scientific">Reinekea blandensis MED297</name>
    <dbReference type="NCBI Taxonomy" id="314283"/>
    <lineage>
        <taxon>Bacteria</taxon>
        <taxon>Pseudomonadati</taxon>
        <taxon>Pseudomonadota</taxon>
        <taxon>Gammaproteobacteria</taxon>
        <taxon>Oceanospirillales</taxon>
        <taxon>Saccharospirillaceae</taxon>
        <taxon>Reinekea</taxon>
    </lineage>
</organism>
<dbReference type="PANTHER" id="PTHR30294">
    <property type="entry name" value="MEMBRANE COMPONENT OF ABC TRANSPORTER YHHJ-RELATED"/>
    <property type="match status" value="1"/>
</dbReference>
<dbReference type="InterPro" id="IPR013525">
    <property type="entry name" value="ABC2_TM"/>
</dbReference>
<dbReference type="RefSeq" id="WP_008045284.1">
    <property type="nucleotide sequence ID" value="NZ_CH724152.1"/>
</dbReference>
<evidence type="ECO:0000256" key="3">
    <source>
        <dbReference type="ARBA" id="ARBA00022692"/>
    </source>
</evidence>
<feature type="transmembrane region" description="Helical" evidence="6">
    <location>
        <begin position="228"/>
        <end position="255"/>
    </location>
</feature>
<dbReference type="Proteomes" id="UP000005953">
    <property type="component" value="Unassembled WGS sequence"/>
</dbReference>
<dbReference type="GO" id="GO:0005886">
    <property type="term" value="C:plasma membrane"/>
    <property type="evidence" value="ECO:0007669"/>
    <property type="project" value="UniProtKB-SubCell"/>
</dbReference>
<dbReference type="AlphaFoldDB" id="A4BF82"/>
<evidence type="ECO:0000256" key="1">
    <source>
        <dbReference type="ARBA" id="ARBA00004651"/>
    </source>
</evidence>
<feature type="transmembrane region" description="Helical" evidence="6">
    <location>
        <begin position="20"/>
        <end position="41"/>
    </location>
</feature>
<evidence type="ECO:0000313" key="9">
    <source>
        <dbReference type="Proteomes" id="UP000005953"/>
    </source>
</evidence>
<dbReference type="STRING" id="314283.MED297_06928"/>
<dbReference type="PANTHER" id="PTHR30294:SF47">
    <property type="entry name" value="INNER MEMBRANE TRANSPORT PERMEASE YHHJ"/>
    <property type="match status" value="1"/>
</dbReference>
<evidence type="ECO:0000256" key="4">
    <source>
        <dbReference type="ARBA" id="ARBA00022989"/>
    </source>
</evidence>
<reference evidence="8 9" key="1">
    <citation type="submission" date="2006-02" db="EMBL/GenBank/DDBJ databases">
        <authorList>
            <person name="Pinhassi J."/>
            <person name="Pedros-Alio C."/>
            <person name="Ferriera S."/>
            <person name="Johnson J."/>
            <person name="Kravitz S."/>
            <person name="Halpern A."/>
            <person name="Remington K."/>
            <person name="Beeson K."/>
            <person name="Tran B."/>
            <person name="Rogers Y.-H."/>
            <person name="Friedman R."/>
            <person name="Venter J.C."/>
        </authorList>
    </citation>
    <scope>NUCLEOTIDE SEQUENCE [LARGE SCALE GENOMIC DNA]</scope>
    <source>
        <strain evidence="8 9">MED297</strain>
    </source>
</reference>
<keyword evidence="9" id="KW-1185">Reference proteome</keyword>
<comment type="subcellular location">
    <subcellularLocation>
        <location evidence="1">Cell membrane</location>
        <topology evidence="1">Multi-pass membrane protein</topology>
    </subcellularLocation>
</comment>
<dbReference type="Pfam" id="PF12698">
    <property type="entry name" value="ABC2_membrane_3"/>
    <property type="match status" value="1"/>
</dbReference>
<feature type="transmembrane region" description="Helical" evidence="6">
    <location>
        <begin position="267"/>
        <end position="291"/>
    </location>
</feature>
<accession>A4BF82</accession>
<dbReference type="Gene3D" id="3.40.1710.10">
    <property type="entry name" value="abc type-2 transporter like domain"/>
    <property type="match status" value="1"/>
</dbReference>
<keyword evidence="3 6" id="KW-0812">Transmembrane</keyword>
<keyword evidence="5 6" id="KW-0472">Membrane</keyword>
<proteinExistence type="predicted"/>
<dbReference type="OrthoDB" id="9803577at2"/>
<dbReference type="HOGENOM" id="CLU_039483_10_2_6"/>
<keyword evidence="2" id="KW-1003">Cell membrane</keyword>
<evidence type="ECO:0000313" key="8">
    <source>
        <dbReference type="EMBL" id="EAR09195.1"/>
    </source>
</evidence>
<sequence>MNAFFTGLQREWQRVLTQPSYWATLFLLPLLSFILVSGVIATHAVNDVTLDLVDQDQSQASRDLRFRLDASASVAVQKQLPSVHDALQRAKDKDSFGYLVIPEGYQRSLIAGQPVTVDVFVNQQNFMLGNTLTSHVLRQIIESSVRDSTAALMAGGQMKEQALANIQPVQGARSVLGNSRLNYRTFLLATLLPHLWHVVVMVVTVMAIGTEFKDGTPKAWLAANNHSLALALTTKLLVPGLVMGLWLAGITVFIFADNQAGGHASLFSLLIAGWLTQFCYQTAGLLTIAVLANYRRALSVAAFYTTPAFAFIGITFPTFNMNWISQTWLALLPIGIFVQVQNRILHWQQGLVDVLPDLAVIAVFALCFGSAGMLRLRGHLLRPELWHQH</sequence>
<protein>
    <recommendedName>
        <fullName evidence="7">ABC-2 type transporter transmembrane domain-containing protein</fullName>
    </recommendedName>
</protein>
<keyword evidence="4 6" id="KW-1133">Transmembrane helix</keyword>
<feature type="domain" description="ABC-2 type transporter transmembrane" evidence="7">
    <location>
        <begin position="20"/>
        <end position="372"/>
    </location>
</feature>
<dbReference type="GO" id="GO:0140359">
    <property type="term" value="F:ABC-type transporter activity"/>
    <property type="evidence" value="ECO:0007669"/>
    <property type="project" value="InterPro"/>
</dbReference>
<name>A4BF82_9GAMM</name>
<dbReference type="EMBL" id="AAOE01000012">
    <property type="protein sequence ID" value="EAR09195.1"/>
    <property type="molecule type" value="Genomic_DNA"/>
</dbReference>
<dbReference type="InterPro" id="IPR051449">
    <property type="entry name" value="ABC-2_transporter_component"/>
</dbReference>
<comment type="caution">
    <text evidence="8">The sequence shown here is derived from an EMBL/GenBank/DDBJ whole genome shotgun (WGS) entry which is preliminary data.</text>
</comment>
<feature type="transmembrane region" description="Helical" evidence="6">
    <location>
        <begin position="297"/>
        <end position="316"/>
    </location>
</feature>
<gene>
    <name evidence="8" type="ORF">MED297_06928</name>
</gene>
<evidence type="ECO:0000259" key="7">
    <source>
        <dbReference type="Pfam" id="PF12698"/>
    </source>
</evidence>
<evidence type="ECO:0000256" key="6">
    <source>
        <dbReference type="SAM" id="Phobius"/>
    </source>
</evidence>
<evidence type="ECO:0000256" key="5">
    <source>
        <dbReference type="ARBA" id="ARBA00023136"/>
    </source>
</evidence>
<feature type="transmembrane region" description="Helical" evidence="6">
    <location>
        <begin position="358"/>
        <end position="376"/>
    </location>
</feature>
<feature type="transmembrane region" description="Helical" evidence="6">
    <location>
        <begin position="186"/>
        <end position="208"/>
    </location>
</feature>